<evidence type="ECO:0000256" key="3">
    <source>
        <dbReference type="SAM" id="Phobius"/>
    </source>
</evidence>
<organism evidence="5 6">
    <name type="scientific">Bifidobacterium pseudocatenulatum</name>
    <dbReference type="NCBI Taxonomy" id="28026"/>
    <lineage>
        <taxon>Bacteria</taxon>
        <taxon>Bacillati</taxon>
        <taxon>Actinomycetota</taxon>
        <taxon>Actinomycetes</taxon>
        <taxon>Bifidobacteriales</taxon>
        <taxon>Bifidobacteriaceae</taxon>
        <taxon>Bifidobacterium</taxon>
    </lineage>
</organism>
<keyword evidence="3" id="KW-0812">Transmembrane</keyword>
<proteinExistence type="predicted"/>
<evidence type="ECO:0000256" key="1">
    <source>
        <dbReference type="ARBA" id="ARBA00022729"/>
    </source>
</evidence>
<keyword evidence="1" id="KW-0732">Signal</keyword>
<dbReference type="Proteomes" id="UP000216789">
    <property type="component" value="Unassembled WGS sequence"/>
</dbReference>
<dbReference type="AlphaFoldDB" id="A0A267WK27"/>
<dbReference type="InterPro" id="IPR031989">
    <property type="entry name" value="DUF5067"/>
</dbReference>
<evidence type="ECO:0000313" key="6">
    <source>
        <dbReference type="Proteomes" id="UP000216789"/>
    </source>
</evidence>
<evidence type="ECO:0000259" key="4">
    <source>
        <dbReference type="Pfam" id="PF16729"/>
    </source>
</evidence>
<comment type="caution">
    <text evidence="5">The sequence shown here is derived from an EMBL/GenBank/DDBJ whole genome shotgun (WGS) entry which is preliminary data.</text>
</comment>
<name>A0A267WK27_BIFPS</name>
<reference evidence="5 6" key="1">
    <citation type="journal article" date="2017" name="ISME J.">
        <title>Unveiling bifidobacterial biogeography across the mammalian branch of the tree of life.</title>
        <authorList>
            <person name="Milani C."/>
            <person name="Mangifesta M."/>
            <person name="Mancabelli L."/>
            <person name="Lugli G.A."/>
            <person name="James K."/>
            <person name="Duranti S."/>
            <person name="Turroni F."/>
            <person name="Ferrario C."/>
            <person name="Ossiprandi M.C."/>
            <person name="van Sinderen D."/>
            <person name="Ventura M."/>
        </authorList>
    </citation>
    <scope>NUCLEOTIDE SEQUENCE [LARGE SCALE GENOMIC DNA]</scope>
    <source>
        <strain evidence="5 6">1E</strain>
    </source>
</reference>
<accession>A0A267WK27</accession>
<protein>
    <recommendedName>
        <fullName evidence="4">DUF5067 domain-containing protein</fullName>
    </recommendedName>
</protein>
<feature type="transmembrane region" description="Helical" evidence="3">
    <location>
        <begin position="60"/>
        <end position="81"/>
    </location>
</feature>
<dbReference type="Pfam" id="PF16729">
    <property type="entry name" value="DUF5067"/>
    <property type="match status" value="1"/>
</dbReference>
<feature type="transmembrane region" description="Helical" evidence="3">
    <location>
        <begin position="35"/>
        <end position="54"/>
    </location>
</feature>
<feature type="region of interest" description="Disordered" evidence="2">
    <location>
        <begin position="118"/>
        <end position="153"/>
    </location>
</feature>
<dbReference type="RefSeq" id="WP_095279785.1">
    <property type="nucleotide sequence ID" value="NZ_MNLB01000009.1"/>
</dbReference>
<feature type="domain" description="DUF5067" evidence="4">
    <location>
        <begin position="136"/>
        <end position="258"/>
    </location>
</feature>
<feature type="compositionally biased region" description="Basic and acidic residues" evidence="2">
    <location>
        <begin position="130"/>
        <end position="151"/>
    </location>
</feature>
<evidence type="ECO:0000313" key="5">
    <source>
        <dbReference type="EMBL" id="PAC72969.1"/>
    </source>
</evidence>
<dbReference type="InterPro" id="IPR029050">
    <property type="entry name" value="Immunoprotect_excell_Ig-like"/>
</dbReference>
<dbReference type="Gene3D" id="2.60.40.1240">
    <property type="match status" value="1"/>
</dbReference>
<feature type="transmembrane region" description="Helical" evidence="3">
    <location>
        <begin position="88"/>
        <end position="107"/>
    </location>
</feature>
<sequence>MSEFNNAPIPNGGPAAPNGMRPAPIMSSPAPQGTTVCGIVGVVFGALGLVLSFIPIINNIAAIFGLVGAVLAIVAIVGTFRGKKRGKALSIVAAVLSVLAIVITLAMQSAASKALDDITGTSTSQSSSADADKDAKTDDSTKTDTKAKGEQDMEGDLTDMHVKIVSAVRSGNDYNNQPTVLVTYEWTNTTDKNNSFAVLANPKVFQNGQELDTAIYLDNPEGYDSGSYLSELQPGATGTVTLGYVLKDDSEITVDVTNLLDFSDTAKVTYKFAI</sequence>
<gene>
    <name evidence="5" type="ORF">BPS1E_1443</name>
</gene>
<keyword evidence="3" id="KW-0472">Membrane</keyword>
<feature type="region of interest" description="Disordered" evidence="2">
    <location>
        <begin position="1"/>
        <end position="24"/>
    </location>
</feature>
<dbReference type="EMBL" id="MNLB01000009">
    <property type="protein sequence ID" value="PAC72969.1"/>
    <property type="molecule type" value="Genomic_DNA"/>
</dbReference>
<evidence type="ECO:0000256" key="2">
    <source>
        <dbReference type="SAM" id="MobiDB-lite"/>
    </source>
</evidence>
<keyword evidence="3" id="KW-1133">Transmembrane helix</keyword>